<dbReference type="Pfam" id="PF08239">
    <property type="entry name" value="SH3_3"/>
    <property type="match status" value="1"/>
</dbReference>
<keyword evidence="5" id="KW-1185">Reference proteome</keyword>
<feature type="region of interest" description="Disordered" evidence="1">
    <location>
        <begin position="122"/>
        <end position="205"/>
    </location>
</feature>
<accession>A0ABT5Z7N8</accession>
<name>A0ABT5Z7N8_9ACTN</name>
<dbReference type="PROSITE" id="PS51781">
    <property type="entry name" value="SH3B"/>
    <property type="match status" value="1"/>
</dbReference>
<proteinExistence type="predicted"/>
<organism evidence="4 5">
    <name type="scientific">Streptantibioticus ferralitis</name>
    <dbReference type="NCBI Taxonomy" id="236510"/>
    <lineage>
        <taxon>Bacteria</taxon>
        <taxon>Bacillati</taxon>
        <taxon>Actinomycetota</taxon>
        <taxon>Actinomycetes</taxon>
        <taxon>Kitasatosporales</taxon>
        <taxon>Streptomycetaceae</taxon>
        <taxon>Streptantibioticus</taxon>
    </lineage>
</organism>
<dbReference type="Proteomes" id="UP001220022">
    <property type="component" value="Unassembled WGS sequence"/>
</dbReference>
<comment type="caution">
    <text evidence="4">The sequence shown here is derived from an EMBL/GenBank/DDBJ whole genome shotgun (WGS) entry which is preliminary data.</text>
</comment>
<evidence type="ECO:0000259" key="3">
    <source>
        <dbReference type="PROSITE" id="PS51781"/>
    </source>
</evidence>
<dbReference type="EMBL" id="JARHTQ010000026">
    <property type="protein sequence ID" value="MDF2259835.1"/>
    <property type="molecule type" value="Genomic_DNA"/>
</dbReference>
<evidence type="ECO:0000313" key="5">
    <source>
        <dbReference type="Proteomes" id="UP001220022"/>
    </source>
</evidence>
<dbReference type="RefSeq" id="WP_275819824.1">
    <property type="nucleotide sequence ID" value="NZ_BAAANM010000002.1"/>
</dbReference>
<dbReference type="InterPro" id="IPR003646">
    <property type="entry name" value="SH3-like_bac-type"/>
</dbReference>
<protein>
    <submittedName>
        <fullName evidence="4">SH3 domain-containing protein</fullName>
    </submittedName>
</protein>
<evidence type="ECO:0000313" key="4">
    <source>
        <dbReference type="EMBL" id="MDF2259835.1"/>
    </source>
</evidence>
<evidence type="ECO:0000256" key="2">
    <source>
        <dbReference type="SAM" id="SignalP"/>
    </source>
</evidence>
<keyword evidence="2" id="KW-0732">Signal</keyword>
<dbReference type="SMART" id="SM00287">
    <property type="entry name" value="SH3b"/>
    <property type="match status" value="1"/>
</dbReference>
<evidence type="ECO:0000256" key="1">
    <source>
        <dbReference type="SAM" id="MobiDB-lite"/>
    </source>
</evidence>
<gene>
    <name evidence="4" type="ORF">P2L57_30145</name>
</gene>
<feature type="compositionally biased region" description="Polar residues" evidence="1">
    <location>
        <begin position="131"/>
        <end position="168"/>
    </location>
</feature>
<feature type="signal peptide" evidence="2">
    <location>
        <begin position="1"/>
        <end position="23"/>
    </location>
</feature>
<feature type="domain" description="SH3b" evidence="3">
    <location>
        <begin position="41"/>
        <end position="111"/>
    </location>
</feature>
<feature type="compositionally biased region" description="Low complexity" evidence="1">
    <location>
        <begin position="175"/>
        <end position="195"/>
    </location>
</feature>
<reference evidence="4 5" key="1">
    <citation type="submission" date="2023-03" db="EMBL/GenBank/DDBJ databases">
        <title>Draft genome sequence of type strain Streptomyces ferralitis JCM 14344.</title>
        <authorList>
            <person name="Klaysubun C."/>
            <person name="Duangmal K."/>
        </authorList>
    </citation>
    <scope>NUCLEOTIDE SEQUENCE [LARGE SCALE GENOMIC DNA]</scope>
    <source>
        <strain evidence="4 5">JCM 14344</strain>
    </source>
</reference>
<sequence length="205" mass="21944">MRRLAVAIGVAGLLSVPALPAQADTGMPVGRPGPHTTLAPTAKGRVVARHGVVVRSGPSTRYRVVGRLASGRIVHIICKVRGQQVRGNSIWYKLDTRPREWVSASYVKNMGRIPRWCRNLKPAPSLPGHHPTQTMPGHHPTQTMPGHHPTQTMPGQLPTQPMPSQSPTVLPGKVTAPAPQLSPSAAASASTQSSAVTHRARIYHD</sequence>
<dbReference type="Gene3D" id="2.30.30.40">
    <property type="entry name" value="SH3 Domains"/>
    <property type="match status" value="1"/>
</dbReference>
<feature type="chain" id="PRO_5046233359" evidence="2">
    <location>
        <begin position="24"/>
        <end position="205"/>
    </location>
</feature>